<comment type="caution">
    <text evidence="1">The sequence shown here is derived from an EMBL/GenBank/DDBJ whole genome shotgun (WGS) entry which is preliminary data.</text>
</comment>
<reference evidence="1" key="1">
    <citation type="submission" date="2021-02" db="EMBL/GenBank/DDBJ databases">
        <authorList>
            <consortium name="DOE Joint Genome Institute"/>
            <person name="Ahrendt S."/>
            <person name="Looney B.P."/>
            <person name="Miyauchi S."/>
            <person name="Morin E."/>
            <person name="Drula E."/>
            <person name="Courty P.E."/>
            <person name="Chicoki N."/>
            <person name="Fauchery L."/>
            <person name="Kohler A."/>
            <person name="Kuo A."/>
            <person name="Labutti K."/>
            <person name="Pangilinan J."/>
            <person name="Lipzen A."/>
            <person name="Riley R."/>
            <person name="Andreopoulos W."/>
            <person name="He G."/>
            <person name="Johnson J."/>
            <person name="Barry K.W."/>
            <person name="Grigoriev I.V."/>
            <person name="Nagy L."/>
            <person name="Hibbett D."/>
            <person name="Henrissat B."/>
            <person name="Matheny P.B."/>
            <person name="Labbe J."/>
            <person name="Martin F."/>
        </authorList>
    </citation>
    <scope>NUCLEOTIDE SEQUENCE</scope>
    <source>
        <strain evidence="1">FP105234-sp</strain>
    </source>
</reference>
<reference evidence="1" key="2">
    <citation type="journal article" date="2022" name="New Phytol.">
        <title>Evolutionary transition to the ectomycorrhizal habit in the genomes of a hyperdiverse lineage of mushroom-forming fungi.</title>
        <authorList>
            <person name="Looney B."/>
            <person name="Miyauchi S."/>
            <person name="Morin E."/>
            <person name="Drula E."/>
            <person name="Courty P.E."/>
            <person name="Kohler A."/>
            <person name="Kuo A."/>
            <person name="LaButti K."/>
            <person name="Pangilinan J."/>
            <person name="Lipzen A."/>
            <person name="Riley R."/>
            <person name="Andreopoulos W."/>
            <person name="He G."/>
            <person name="Johnson J."/>
            <person name="Nolan M."/>
            <person name="Tritt A."/>
            <person name="Barry K.W."/>
            <person name="Grigoriev I.V."/>
            <person name="Nagy L.G."/>
            <person name="Hibbett D."/>
            <person name="Henrissat B."/>
            <person name="Matheny P.B."/>
            <person name="Labbe J."/>
            <person name="Martin F.M."/>
        </authorList>
    </citation>
    <scope>NUCLEOTIDE SEQUENCE</scope>
    <source>
        <strain evidence="1">FP105234-sp</strain>
    </source>
</reference>
<evidence type="ECO:0000313" key="2">
    <source>
        <dbReference type="Proteomes" id="UP000814033"/>
    </source>
</evidence>
<keyword evidence="2" id="KW-1185">Reference proteome</keyword>
<accession>A0ACB8RAV2</accession>
<proteinExistence type="predicted"/>
<organism evidence="1 2">
    <name type="scientific">Auriscalpium vulgare</name>
    <dbReference type="NCBI Taxonomy" id="40419"/>
    <lineage>
        <taxon>Eukaryota</taxon>
        <taxon>Fungi</taxon>
        <taxon>Dikarya</taxon>
        <taxon>Basidiomycota</taxon>
        <taxon>Agaricomycotina</taxon>
        <taxon>Agaricomycetes</taxon>
        <taxon>Russulales</taxon>
        <taxon>Auriscalpiaceae</taxon>
        <taxon>Auriscalpium</taxon>
    </lineage>
</organism>
<dbReference type="Proteomes" id="UP000814033">
    <property type="component" value="Unassembled WGS sequence"/>
</dbReference>
<dbReference type="EMBL" id="MU276136">
    <property type="protein sequence ID" value="KAI0041224.1"/>
    <property type="molecule type" value="Genomic_DNA"/>
</dbReference>
<protein>
    <submittedName>
        <fullName evidence="1">Uncharacterized protein</fullName>
    </submittedName>
</protein>
<name>A0ACB8RAV2_9AGAM</name>
<gene>
    <name evidence="1" type="ORF">FA95DRAFT_716283</name>
</gene>
<evidence type="ECO:0000313" key="1">
    <source>
        <dbReference type="EMBL" id="KAI0041224.1"/>
    </source>
</evidence>
<sequence>MSRRAARPGTKRPPNSQHDGAERDLSVVLLSQRRTQDASQSNVSSRTRLRMRKHSLTDNTTIPIMRLPPEILTLIFHALSQIDEPCARQRSRHVKSTPPSLGWLAVTHVCQRWRCVALQDPSLWAANIMIPFAFDERWANTLLSRAQSMPLTIQSSLDPLDVPLRPNELAHIRTNLTRTTCLRLHTTSTVFPALCGHAPCLRSLKLDLTTPEAPTDDLFVDGTGAPALRFLYVTTTRHLPWTSPLLANLAVLSLTSPIDWYLGYAA</sequence>